<dbReference type="Proteomes" id="UP001454036">
    <property type="component" value="Unassembled WGS sequence"/>
</dbReference>
<sequence length="197" mass="22412">MSGPKLDGKLDYNYWQIMMSTHLKAQNLWSFIEPGLLEGDDAGSQRRDQLALGQIHQGVDYSVFGMIAGAKTAKEAWGILMVSYKGVDRAQKSKLQTLRRFYDRCEMTSTKIVEQYFSRLTDLVNKMRLYGDEIRDGAMVEKILRTIPIKYDHIVASITESHDTQQLSVAELKGMMESHIERIEGKGEPSMEEALKS</sequence>
<dbReference type="Pfam" id="PF14223">
    <property type="entry name" value="Retrotran_gag_2"/>
    <property type="match status" value="1"/>
</dbReference>
<dbReference type="EMBL" id="BAABME010005272">
    <property type="protein sequence ID" value="GAA0165159.1"/>
    <property type="molecule type" value="Genomic_DNA"/>
</dbReference>
<evidence type="ECO:0000313" key="2">
    <source>
        <dbReference type="Proteomes" id="UP001454036"/>
    </source>
</evidence>
<protein>
    <recommendedName>
        <fullName evidence="3">DUF4219 domain-containing protein</fullName>
    </recommendedName>
</protein>
<comment type="caution">
    <text evidence="1">The sequence shown here is derived from an EMBL/GenBank/DDBJ whole genome shotgun (WGS) entry which is preliminary data.</text>
</comment>
<organism evidence="1 2">
    <name type="scientific">Lithospermum erythrorhizon</name>
    <name type="common">Purple gromwell</name>
    <name type="synonym">Lithospermum officinale var. erythrorhizon</name>
    <dbReference type="NCBI Taxonomy" id="34254"/>
    <lineage>
        <taxon>Eukaryota</taxon>
        <taxon>Viridiplantae</taxon>
        <taxon>Streptophyta</taxon>
        <taxon>Embryophyta</taxon>
        <taxon>Tracheophyta</taxon>
        <taxon>Spermatophyta</taxon>
        <taxon>Magnoliopsida</taxon>
        <taxon>eudicotyledons</taxon>
        <taxon>Gunneridae</taxon>
        <taxon>Pentapetalae</taxon>
        <taxon>asterids</taxon>
        <taxon>lamiids</taxon>
        <taxon>Boraginales</taxon>
        <taxon>Boraginaceae</taxon>
        <taxon>Boraginoideae</taxon>
        <taxon>Lithospermeae</taxon>
        <taxon>Lithospermum</taxon>
    </lineage>
</organism>
<evidence type="ECO:0008006" key="3">
    <source>
        <dbReference type="Google" id="ProtNLM"/>
    </source>
</evidence>
<dbReference type="PANTHER" id="PTHR35317">
    <property type="entry name" value="OS04G0629600 PROTEIN"/>
    <property type="match status" value="1"/>
</dbReference>
<evidence type="ECO:0000313" key="1">
    <source>
        <dbReference type="EMBL" id="GAA0165159.1"/>
    </source>
</evidence>
<dbReference type="PANTHER" id="PTHR35317:SF35">
    <property type="entry name" value="DUF4219 DOMAIN-CONTAINING PROTEIN"/>
    <property type="match status" value="1"/>
</dbReference>
<dbReference type="AlphaFoldDB" id="A0AAV3QN41"/>
<reference evidence="1 2" key="1">
    <citation type="submission" date="2024-01" db="EMBL/GenBank/DDBJ databases">
        <title>The complete chloroplast genome sequence of Lithospermum erythrorhizon: insights into the phylogenetic relationship among Boraginaceae species and the maternal lineages of purple gromwells.</title>
        <authorList>
            <person name="Okada T."/>
            <person name="Watanabe K."/>
        </authorList>
    </citation>
    <scope>NUCLEOTIDE SEQUENCE [LARGE SCALE GENOMIC DNA]</scope>
</reference>
<name>A0AAV3QN41_LITER</name>
<proteinExistence type="predicted"/>
<gene>
    <name evidence="1" type="ORF">LIER_20631</name>
</gene>
<keyword evidence="2" id="KW-1185">Reference proteome</keyword>
<accession>A0AAV3QN41</accession>